<evidence type="ECO:0000259" key="2">
    <source>
        <dbReference type="SMART" id="SM00848"/>
    </source>
</evidence>
<organism evidence="3 4">
    <name type="scientific">Morus notabilis</name>
    <dbReference type="NCBI Taxonomy" id="981085"/>
    <lineage>
        <taxon>Eukaryota</taxon>
        <taxon>Viridiplantae</taxon>
        <taxon>Streptophyta</taxon>
        <taxon>Embryophyta</taxon>
        <taxon>Tracheophyta</taxon>
        <taxon>Spermatophyta</taxon>
        <taxon>Magnoliopsida</taxon>
        <taxon>eudicotyledons</taxon>
        <taxon>Gunneridae</taxon>
        <taxon>Pentapetalae</taxon>
        <taxon>rosids</taxon>
        <taxon>fabids</taxon>
        <taxon>Rosales</taxon>
        <taxon>Moraceae</taxon>
        <taxon>Moreae</taxon>
        <taxon>Morus</taxon>
    </lineage>
</organism>
<gene>
    <name evidence="3" type="ORF">L484_005792</name>
</gene>
<keyword evidence="1" id="KW-0732">Signal</keyword>
<dbReference type="InterPro" id="IPR038765">
    <property type="entry name" value="Papain-like_cys_pep_sf"/>
</dbReference>
<dbReference type="Proteomes" id="UP000030645">
    <property type="component" value="Unassembled WGS sequence"/>
</dbReference>
<feature type="domain" description="Cathepsin propeptide inhibitor" evidence="2">
    <location>
        <begin position="45"/>
        <end position="94"/>
    </location>
</feature>
<accession>W9RK63</accession>
<dbReference type="STRING" id="981085.W9RK63"/>
<reference evidence="4" key="1">
    <citation type="submission" date="2013-01" db="EMBL/GenBank/DDBJ databases">
        <title>Draft Genome Sequence of a Mulberry Tree, Morus notabilis C.K. Schneid.</title>
        <authorList>
            <person name="He N."/>
            <person name="Zhao S."/>
        </authorList>
    </citation>
    <scope>NUCLEOTIDE SEQUENCE</scope>
</reference>
<evidence type="ECO:0000313" key="3">
    <source>
        <dbReference type="EMBL" id="EXB94635.1"/>
    </source>
</evidence>
<name>W9RK63_9ROSA</name>
<dbReference type="Pfam" id="PF08246">
    <property type="entry name" value="Inhibitor_I29"/>
    <property type="match status" value="1"/>
</dbReference>
<feature type="signal peptide" evidence="1">
    <location>
        <begin position="1"/>
        <end position="21"/>
    </location>
</feature>
<keyword evidence="4" id="KW-1185">Reference proteome</keyword>
<protein>
    <submittedName>
        <fullName evidence="3">Fruit bromelain</fullName>
    </submittedName>
</protein>
<evidence type="ECO:0000313" key="4">
    <source>
        <dbReference type="Proteomes" id="UP000030645"/>
    </source>
</evidence>
<dbReference type="AlphaFoldDB" id="W9RK63"/>
<feature type="chain" id="PRO_5004928706" evidence="1">
    <location>
        <begin position="22"/>
        <end position="95"/>
    </location>
</feature>
<dbReference type="Gene3D" id="1.10.287.2250">
    <property type="match status" value="1"/>
</dbReference>
<dbReference type="SUPFAM" id="SSF54001">
    <property type="entry name" value="Cysteine proteinases"/>
    <property type="match status" value="1"/>
</dbReference>
<sequence length="95" mass="11126">MAHTNSIQNLIISLSSLLVLAAIFASRLGFCCELRCEETNMLNRHENWMAQHGRVYEDMEEKERRYVIFKDNVKLIEDFNKGIGQMYTLSMNLHT</sequence>
<evidence type="ECO:0000256" key="1">
    <source>
        <dbReference type="SAM" id="SignalP"/>
    </source>
</evidence>
<proteinExistence type="predicted"/>
<dbReference type="InterPro" id="IPR013201">
    <property type="entry name" value="Prot_inhib_I29"/>
</dbReference>
<dbReference type="SMART" id="SM00848">
    <property type="entry name" value="Inhibitor_I29"/>
    <property type="match status" value="1"/>
</dbReference>
<dbReference type="EMBL" id="KE345165">
    <property type="protein sequence ID" value="EXB94635.1"/>
    <property type="molecule type" value="Genomic_DNA"/>
</dbReference>
<dbReference type="eggNOG" id="KOG1543">
    <property type="taxonomic scope" value="Eukaryota"/>
</dbReference>